<dbReference type="Pfam" id="PF13185">
    <property type="entry name" value="GAF_2"/>
    <property type="match status" value="1"/>
</dbReference>
<dbReference type="Proteomes" id="UP001499930">
    <property type="component" value="Unassembled WGS sequence"/>
</dbReference>
<dbReference type="InterPro" id="IPR029016">
    <property type="entry name" value="GAF-like_dom_sf"/>
</dbReference>
<reference evidence="8" key="1">
    <citation type="journal article" date="2019" name="Int. J. Syst. Evol. Microbiol.">
        <title>The Global Catalogue of Microorganisms (GCM) 10K type strain sequencing project: providing services to taxonomists for standard genome sequencing and annotation.</title>
        <authorList>
            <consortium name="The Broad Institute Genomics Platform"/>
            <consortium name="The Broad Institute Genome Sequencing Center for Infectious Disease"/>
            <person name="Wu L."/>
            <person name="Ma J."/>
        </authorList>
    </citation>
    <scope>NUCLEOTIDE SEQUENCE [LARGE SCALE GENOMIC DNA]</scope>
    <source>
        <strain evidence="8">JCM 3106</strain>
    </source>
</reference>
<keyword evidence="8" id="KW-1185">Reference proteome</keyword>
<dbReference type="EMBL" id="BAAAWD010000019">
    <property type="protein sequence ID" value="GAA3032179.1"/>
    <property type="molecule type" value="Genomic_DNA"/>
</dbReference>
<dbReference type="Pfam" id="PF03861">
    <property type="entry name" value="ANTAR"/>
    <property type="match status" value="1"/>
</dbReference>
<dbReference type="SUPFAM" id="SSF52172">
    <property type="entry name" value="CheY-like"/>
    <property type="match status" value="1"/>
</dbReference>
<dbReference type="Gene3D" id="3.30.450.40">
    <property type="match status" value="1"/>
</dbReference>
<evidence type="ECO:0000256" key="5">
    <source>
        <dbReference type="SAM" id="MobiDB-lite"/>
    </source>
</evidence>
<dbReference type="InterPro" id="IPR012074">
    <property type="entry name" value="GAF_ANTAR"/>
</dbReference>
<feature type="region of interest" description="Disordered" evidence="5">
    <location>
        <begin position="232"/>
        <end position="258"/>
    </location>
</feature>
<keyword evidence="4" id="KW-0804">Transcription</keyword>
<evidence type="ECO:0000256" key="4">
    <source>
        <dbReference type="ARBA" id="ARBA00023163"/>
    </source>
</evidence>
<name>A0ABP6L9F5_9ACTN</name>
<dbReference type="InterPro" id="IPR036388">
    <property type="entry name" value="WH-like_DNA-bd_sf"/>
</dbReference>
<sequence length="258" mass="27303">MDMVTPVLARDLAVLGRVSEETSSESVLRGLTATLAGGVPGCAGGSAELWRGERVVVSASHSELVVLADSEERLGEGPSAEARATGRHVIVQDVLRESRWPGYVAMAVRCGVRSILTMPITVERAVLVLGMYGVRPGVFAARNVPPLADMLAEQVGVALANMWDYDEVRTDAAQMQEALAGRAIIDQAKGIIMKSSGCSAEAAFDELRRISQHHQVKVADLARLLVDEHQRNREAKAGAPEGSAGGFTEGLTEGFTGG</sequence>
<accession>A0ABP6L9F5</accession>
<dbReference type="Gene3D" id="1.10.10.10">
    <property type="entry name" value="Winged helix-like DNA-binding domain superfamily/Winged helix DNA-binding domain"/>
    <property type="match status" value="1"/>
</dbReference>
<evidence type="ECO:0000256" key="1">
    <source>
        <dbReference type="ARBA" id="ARBA00022679"/>
    </source>
</evidence>
<proteinExistence type="predicted"/>
<evidence type="ECO:0000313" key="7">
    <source>
        <dbReference type="EMBL" id="GAA3032179.1"/>
    </source>
</evidence>
<keyword evidence="3" id="KW-0805">Transcription regulation</keyword>
<keyword evidence="1" id="KW-0808">Transferase</keyword>
<feature type="domain" description="ANTAR" evidence="6">
    <location>
        <begin position="165"/>
        <end position="226"/>
    </location>
</feature>
<dbReference type="InterPro" id="IPR005561">
    <property type="entry name" value="ANTAR"/>
</dbReference>
<comment type="caution">
    <text evidence="7">The sequence shown here is derived from an EMBL/GenBank/DDBJ whole genome shotgun (WGS) entry which is preliminary data.</text>
</comment>
<gene>
    <name evidence="7" type="ORF">GCM10017559_69220</name>
</gene>
<evidence type="ECO:0000313" key="8">
    <source>
        <dbReference type="Proteomes" id="UP001499930"/>
    </source>
</evidence>
<dbReference type="SUPFAM" id="SSF55781">
    <property type="entry name" value="GAF domain-like"/>
    <property type="match status" value="1"/>
</dbReference>
<dbReference type="InterPro" id="IPR003018">
    <property type="entry name" value="GAF"/>
</dbReference>
<evidence type="ECO:0000256" key="2">
    <source>
        <dbReference type="ARBA" id="ARBA00022777"/>
    </source>
</evidence>
<dbReference type="InterPro" id="IPR011006">
    <property type="entry name" value="CheY-like_superfamily"/>
</dbReference>
<keyword evidence="2" id="KW-0418">Kinase</keyword>
<dbReference type="SMART" id="SM01012">
    <property type="entry name" value="ANTAR"/>
    <property type="match status" value="1"/>
</dbReference>
<evidence type="ECO:0000259" key="6">
    <source>
        <dbReference type="PROSITE" id="PS50921"/>
    </source>
</evidence>
<dbReference type="PIRSF" id="PIRSF036625">
    <property type="entry name" value="GAF_ANTAR"/>
    <property type="match status" value="1"/>
</dbReference>
<dbReference type="PROSITE" id="PS50921">
    <property type="entry name" value="ANTAR"/>
    <property type="match status" value="1"/>
</dbReference>
<protein>
    <submittedName>
        <fullName evidence="7">GAF and ANTAR domain-containing protein</fullName>
    </submittedName>
</protein>
<dbReference type="RefSeq" id="WP_344903936.1">
    <property type="nucleotide sequence ID" value="NZ_BAAAWD010000019.1"/>
</dbReference>
<organism evidence="7 8">
    <name type="scientific">Streptosporangium longisporum</name>
    <dbReference type="NCBI Taxonomy" id="46187"/>
    <lineage>
        <taxon>Bacteria</taxon>
        <taxon>Bacillati</taxon>
        <taxon>Actinomycetota</taxon>
        <taxon>Actinomycetes</taxon>
        <taxon>Streptosporangiales</taxon>
        <taxon>Streptosporangiaceae</taxon>
        <taxon>Streptosporangium</taxon>
    </lineage>
</organism>
<feature type="compositionally biased region" description="Low complexity" evidence="5">
    <location>
        <begin position="249"/>
        <end position="258"/>
    </location>
</feature>
<evidence type="ECO:0000256" key="3">
    <source>
        <dbReference type="ARBA" id="ARBA00023015"/>
    </source>
</evidence>